<accession>C6Y1L1</accession>
<keyword evidence="3" id="KW-1185">Reference proteome</keyword>
<dbReference type="InterPro" id="IPR029052">
    <property type="entry name" value="Metallo-depent_PP-like"/>
</dbReference>
<name>C6Y1L1_PEDHD</name>
<dbReference type="PANTHER" id="PTHR43143:SF1">
    <property type="entry name" value="SERINE_THREONINE-PROTEIN PHOSPHATASE CPPED1"/>
    <property type="match status" value="1"/>
</dbReference>
<dbReference type="PANTHER" id="PTHR43143">
    <property type="entry name" value="METALLOPHOSPHOESTERASE, CALCINEURIN SUPERFAMILY"/>
    <property type="match status" value="1"/>
</dbReference>
<dbReference type="OrthoDB" id="9809781at2"/>
<dbReference type="Gene3D" id="3.60.21.10">
    <property type="match status" value="1"/>
</dbReference>
<dbReference type="Proteomes" id="UP000000852">
    <property type="component" value="Chromosome"/>
</dbReference>
<dbReference type="Pfam" id="PF00149">
    <property type="entry name" value="Metallophos"/>
    <property type="match status" value="1"/>
</dbReference>
<dbReference type="STRING" id="485917.Phep_0765"/>
<dbReference type="RefSeq" id="WP_012780933.1">
    <property type="nucleotide sequence ID" value="NC_013061.1"/>
</dbReference>
<gene>
    <name evidence="2" type="ordered locus">Phep_0765</name>
</gene>
<dbReference type="GO" id="GO:0016787">
    <property type="term" value="F:hydrolase activity"/>
    <property type="evidence" value="ECO:0007669"/>
    <property type="project" value="InterPro"/>
</dbReference>
<dbReference type="SUPFAM" id="SSF56300">
    <property type="entry name" value="Metallo-dependent phosphatases"/>
    <property type="match status" value="1"/>
</dbReference>
<dbReference type="InterPro" id="IPR051918">
    <property type="entry name" value="STPP_CPPED1"/>
</dbReference>
<evidence type="ECO:0000259" key="1">
    <source>
        <dbReference type="Pfam" id="PF00149"/>
    </source>
</evidence>
<evidence type="ECO:0000313" key="2">
    <source>
        <dbReference type="EMBL" id="ACU02987.1"/>
    </source>
</evidence>
<organism evidence="2 3">
    <name type="scientific">Pedobacter heparinus (strain ATCC 13125 / DSM 2366 / CIP 104194 / JCM 7457 / NBRC 12017 / NCIMB 9290 / NRRL B-14731 / HIM 762-3)</name>
    <dbReference type="NCBI Taxonomy" id="485917"/>
    <lineage>
        <taxon>Bacteria</taxon>
        <taxon>Pseudomonadati</taxon>
        <taxon>Bacteroidota</taxon>
        <taxon>Sphingobacteriia</taxon>
        <taxon>Sphingobacteriales</taxon>
        <taxon>Sphingobacteriaceae</taxon>
        <taxon>Pedobacter</taxon>
    </lineage>
</organism>
<dbReference type="KEGG" id="phe:Phep_0765"/>
<reference evidence="2 3" key="1">
    <citation type="journal article" date="2009" name="Stand. Genomic Sci.">
        <title>Complete genome sequence of Pedobacter heparinus type strain (HIM 762-3).</title>
        <authorList>
            <person name="Han C."/>
            <person name="Spring S."/>
            <person name="Lapidus A."/>
            <person name="Del Rio T.G."/>
            <person name="Tice H."/>
            <person name="Copeland A."/>
            <person name="Cheng J.F."/>
            <person name="Lucas S."/>
            <person name="Chen F."/>
            <person name="Nolan M."/>
            <person name="Bruce D."/>
            <person name="Goodwin L."/>
            <person name="Pitluck S."/>
            <person name="Ivanova N."/>
            <person name="Mavromatis K."/>
            <person name="Mikhailova N."/>
            <person name="Pati A."/>
            <person name="Chen A."/>
            <person name="Palaniappan K."/>
            <person name="Land M."/>
            <person name="Hauser L."/>
            <person name="Chang Y.J."/>
            <person name="Jeffries C.C."/>
            <person name="Saunders E."/>
            <person name="Chertkov O."/>
            <person name="Brettin T."/>
            <person name="Goker M."/>
            <person name="Rohde M."/>
            <person name="Bristow J."/>
            <person name="Eisen J.A."/>
            <person name="Markowitz V."/>
            <person name="Hugenholtz P."/>
            <person name="Kyrpides N.C."/>
            <person name="Klenk H.P."/>
            <person name="Detter J.C."/>
        </authorList>
    </citation>
    <scope>NUCLEOTIDE SEQUENCE [LARGE SCALE GENOMIC DNA]</scope>
    <source>
        <strain evidence="3">ATCC 13125 / DSM 2366 / CIP 104194 / JCM 7457 / NBRC 12017 / NCIMB 9290 / NRRL B-14731 / HIM 762-3</strain>
    </source>
</reference>
<dbReference type="InterPro" id="IPR004843">
    <property type="entry name" value="Calcineurin-like_PHP"/>
</dbReference>
<evidence type="ECO:0000313" key="3">
    <source>
        <dbReference type="Proteomes" id="UP000000852"/>
    </source>
</evidence>
<proteinExistence type="predicted"/>
<sequence>MTTSNLIKAAFLVFSITIITAFKVQQNSGQPKPGKALKIMVISDLNASYGALSYSPDIRTVIDRIKTIKPDIILCGGDMVAGQKASLTETRIDSMWTVFDQTVLKPISDLKIPFGFTLGNHDASPGFVKDRIAAKQFWDKHIGATHLDFADNTHYPFYFSYVSNNVFFVSWDASSAKIKPEVLEWMKVQLKSKAATNAGFRILLGHLPLYAIVADKNKPGEVNENADQSLNFFKDNNIDMYISGHQHAYFPAHKNGVILFNAGCIGNGPRPILGHQEPAKKAYSIIEIPVKTPKNFSFNTFMPENNMPIALGSLPDSVTGFNGCIKRIDIR</sequence>
<dbReference type="EMBL" id="CP001681">
    <property type="protein sequence ID" value="ACU02987.1"/>
    <property type="molecule type" value="Genomic_DNA"/>
</dbReference>
<dbReference type="eggNOG" id="COG1409">
    <property type="taxonomic scope" value="Bacteria"/>
</dbReference>
<protein>
    <submittedName>
        <fullName evidence="2">Metallophosphoesterase</fullName>
    </submittedName>
</protein>
<feature type="domain" description="Calcineurin-like phosphoesterase" evidence="1">
    <location>
        <begin position="37"/>
        <end position="249"/>
    </location>
</feature>
<dbReference type="HOGENOM" id="CLU_064696_0_0_10"/>
<dbReference type="AlphaFoldDB" id="C6Y1L1"/>